<dbReference type="EMBL" id="QPJD01000010">
    <property type="protein sequence ID" value="RCW45558.1"/>
    <property type="molecule type" value="Genomic_DNA"/>
</dbReference>
<dbReference type="Proteomes" id="UP000252415">
    <property type="component" value="Unassembled WGS sequence"/>
</dbReference>
<reference evidence="1 2" key="1">
    <citation type="submission" date="2018-07" db="EMBL/GenBank/DDBJ databases">
        <title>Genomic Encyclopedia of Type Strains, Phase III (KMG-III): the genomes of soil and plant-associated and newly described type strains.</title>
        <authorList>
            <person name="Whitman W."/>
        </authorList>
    </citation>
    <scope>NUCLEOTIDE SEQUENCE [LARGE SCALE GENOMIC DNA]</scope>
    <source>
        <strain evidence="1 2">CECT 7506</strain>
    </source>
</reference>
<name>A0A368W0T4_9BACL</name>
<sequence>MFDPTVFENLKVAFENQLYDLDNLDKKIQIINRIDRLEMAVMSRTFALRFILTDQKEVSAEISLDASLKDLAAEILELQGEAPACTLRLRFYMQINEAAVVCKQIEHILQHIWNPEIAPTQTISYVYGQEKAIYSNTIELGFNRKISEEQMDDIPELIEHVLQTLKELNGILE</sequence>
<dbReference type="AlphaFoldDB" id="A0A368W0T4"/>
<dbReference type="RefSeq" id="WP_114381403.1">
    <property type="nucleotide sequence ID" value="NZ_QPJD01000010.1"/>
</dbReference>
<dbReference type="OrthoDB" id="2964978at2"/>
<protein>
    <submittedName>
        <fullName evidence="1">Uncharacterized protein</fullName>
    </submittedName>
</protein>
<proteinExistence type="predicted"/>
<organism evidence="1 2">
    <name type="scientific">Paenibacillus prosopidis</name>
    <dbReference type="NCBI Taxonomy" id="630520"/>
    <lineage>
        <taxon>Bacteria</taxon>
        <taxon>Bacillati</taxon>
        <taxon>Bacillota</taxon>
        <taxon>Bacilli</taxon>
        <taxon>Bacillales</taxon>
        <taxon>Paenibacillaceae</taxon>
        <taxon>Paenibacillus</taxon>
    </lineage>
</organism>
<evidence type="ECO:0000313" key="2">
    <source>
        <dbReference type="Proteomes" id="UP000252415"/>
    </source>
</evidence>
<accession>A0A368W0T4</accession>
<evidence type="ECO:0000313" key="1">
    <source>
        <dbReference type="EMBL" id="RCW45558.1"/>
    </source>
</evidence>
<comment type="caution">
    <text evidence="1">The sequence shown here is derived from an EMBL/GenBank/DDBJ whole genome shotgun (WGS) entry which is preliminary data.</text>
</comment>
<gene>
    <name evidence="1" type="ORF">DFP97_110146</name>
</gene>
<keyword evidence="2" id="KW-1185">Reference proteome</keyword>